<dbReference type="AlphaFoldDB" id="A0A1I8IZK3"/>
<comment type="catalytic activity">
    <reaction evidence="7">
        <text>(6S)-NADHX + ATP = ADP + phosphate + NADH + H(+)</text>
        <dbReference type="Rhea" id="RHEA:19017"/>
        <dbReference type="ChEBI" id="CHEBI:15378"/>
        <dbReference type="ChEBI" id="CHEBI:30616"/>
        <dbReference type="ChEBI" id="CHEBI:43474"/>
        <dbReference type="ChEBI" id="CHEBI:57945"/>
        <dbReference type="ChEBI" id="CHEBI:64074"/>
        <dbReference type="ChEBI" id="CHEBI:456216"/>
        <dbReference type="EC" id="4.2.1.93"/>
    </reaction>
</comment>
<evidence type="ECO:0000313" key="9">
    <source>
        <dbReference type="Proteomes" id="UP000095280"/>
    </source>
</evidence>
<dbReference type="Pfam" id="PF01256">
    <property type="entry name" value="Carb_kinase"/>
    <property type="match status" value="1"/>
</dbReference>
<keyword evidence="3" id="KW-0521">NADP</keyword>
<dbReference type="InterPro" id="IPR000631">
    <property type="entry name" value="CARKD"/>
</dbReference>
<dbReference type="GO" id="GO:0047453">
    <property type="term" value="F:ATP-dependent NAD(P)H-hydrate dehydratase activity"/>
    <property type="evidence" value="ECO:0007669"/>
    <property type="project" value="UniProtKB-UniRule"/>
</dbReference>
<feature type="binding site" evidence="7">
    <location>
        <begin position="245"/>
        <end position="254"/>
    </location>
    <ligand>
        <name>ATP</name>
        <dbReference type="ChEBI" id="CHEBI:30616"/>
    </ligand>
</feature>
<dbReference type="GO" id="GO:0110051">
    <property type="term" value="P:metabolite repair"/>
    <property type="evidence" value="ECO:0007669"/>
    <property type="project" value="TreeGrafter"/>
</dbReference>
<sequence>LQPALSRSVLLLISRQMSDASQLLSEAARRIPPLSAGSHKGQAGRLCVVGGCREYTGAPYFAAAAALRVGADLAHVICAEAAAPVIKSYSPELIVHPVLDGESASRELELWLPRFHAVLVGPGLGRGECVAGAEAAIKLAVSLNKPLVIDADGLAVVCSRPHLISGASRVLLTPNIVELRRLRSALCDGDSPDTDEAAESTARRISRSLGGGVALLCKGPVDVAVIDNDDGNAAASSTLTCSVVGSPRRCGGQGDVLAGLALAFANWCYAGPASPASPHPALLAAFAASALTRRCSAAAFKVNRRAMLASDLLAQIGPCSRELFPEADAVSD</sequence>
<dbReference type="Proteomes" id="UP000095280">
    <property type="component" value="Unplaced"/>
</dbReference>
<feature type="binding site" evidence="7">
    <location>
        <begin position="175"/>
        <end position="181"/>
    </location>
    <ligand>
        <name>(6S)-NADPHX</name>
        <dbReference type="ChEBI" id="CHEBI:64076"/>
    </ligand>
</feature>
<evidence type="ECO:0000256" key="7">
    <source>
        <dbReference type="HAMAP-Rule" id="MF_03157"/>
    </source>
</evidence>
<reference evidence="10" key="1">
    <citation type="submission" date="2016-11" db="UniProtKB">
        <authorList>
            <consortium name="WormBaseParasite"/>
        </authorList>
    </citation>
    <scope>IDENTIFICATION</scope>
</reference>
<dbReference type="PROSITE" id="PS51383">
    <property type="entry name" value="YJEF_C_3"/>
    <property type="match status" value="1"/>
</dbReference>
<comment type="function">
    <text evidence="7">Catalyzes the dehydration of the S-form of NAD(P)HX at the expense of ATP, which is converted to ADP. Together with NAD(P)HX epimerase, which catalyzes the epimerization of the S- and R-forms, the enzyme allows the repair of both epimers of NAD(P)HX, a damaged form of NAD(P)H that is a result of enzymatic or heat-dependent hydration.</text>
</comment>
<feature type="binding site" evidence="7">
    <location>
        <position position="255"/>
    </location>
    <ligand>
        <name>(6S)-NADPHX</name>
        <dbReference type="ChEBI" id="CHEBI:64076"/>
    </ligand>
</feature>
<evidence type="ECO:0000313" key="10">
    <source>
        <dbReference type="WBParaSite" id="maker-uti_cns_0045406-snap-gene-2.19-mRNA-1"/>
    </source>
</evidence>
<dbReference type="SUPFAM" id="SSF53613">
    <property type="entry name" value="Ribokinase-like"/>
    <property type="match status" value="1"/>
</dbReference>
<keyword evidence="9" id="KW-1185">Reference proteome</keyword>
<evidence type="ECO:0000256" key="6">
    <source>
        <dbReference type="ARBA" id="ARBA00047472"/>
    </source>
</evidence>
<dbReference type="CDD" id="cd01171">
    <property type="entry name" value="YXKO-related"/>
    <property type="match status" value="1"/>
</dbReference>
<dbReference type="InterPro" id="IPR029056">
    <property type="entry name" value="Ribokinase-like"/>
</dbReference>
<evidence type="ECO:0000256" key="5">
    <source>
        <dbReference type="ARBA" id="ARBA00023239"/>
    </source>
</evidence>
<dbReference type="NCBIfam" id="TIGR00196">
    <property type="entry name" value="yjeF_cterm"/>
    <property type="match status" value="1"/>
</dbReference>
<dbReference type="HAMAP" id="MF_01965">
    <property type="entry name" value="NADHX_dehydratase"/>
    <property type="match status" value="1"/>
</dbReference>
<name>A0A1I8IZK3_9PLAT</name>
<dbReference type="Gene3D" id="3.40.1190.20">
    <property type="match status" value="1"/>
</dbReference>
<evidence type="ECO:0000256" key="3">
    <source>
        <dbReference type="ARBA" id="ARBA00022857"/>
    </source>
</evidence>
<keyword evidence="1 7" id="KW-0547">Nucleotide-binding</keyword>
<dbReference type="PANTHER" id="PTHR12592">
    <property type="entry name" value="ATP-DEPENDENT (S)-NAD(P)H-HYDRATE DEHYDRATASE FAMILY MEMBER"/>
    <property type="match status" value="1"/>
</dbReference>
<comment type="cofactor">
    <cofactor evidence="7">
        <name>Mg(2+)</name>
        <dbReference type="ChEBI" id="CHEBI:18420"/>
    </cofactor>
</comment>
<evidence type="ECO:0000256" key="4">
    <source>
        <dbReference type="ARBA" id="ARBA00023027"/>
    </source>
</evidence>
<feature type="binding site" evidence="7">
    <location>
        <begin position="218"/>
        <end position="222"/>
    </location>
    <ligand>
        <name>ATP</name>
        <dbReference type="ChEBI" id="CHEBI:30616"/>
    </ligand>
</feature>
<comment type="catalytic activity">
    <reaction evidence="6 7">
        <text>(6S)-NADPHX + ATP = ADP + phosphate + NADPH + H(+)</text>
        <dbReference type="Rhea" id="RHEA:32231"/>
        <dbReference type="ChEBI" id="CHEBI:15378"/>
        <dbReference type="ChEBI" id="CHEBI:30616"/>
        <dbReference type="ChEBI" id="CHEBI:43474"/>
        <dbReference type="ChEBI" id="CHEBI:57783"/>
        <dbReference type="ChEBI" id="CHEBI:64076"/>
        <dbReference type="ChEBI" id="CHEBI:456216"/>
        <dbReference type="EC" id="4.2.1.93"/>
    </reaction>
</comment>
<keyword evidence="5 7" id="KW-0456">Lyase</keyword>
<dbReference type="PANTHER" id="PTHR12592:SF0">
    <property type="entry name" value="ATP-DEPENDENT (S)-NAD(P)H-HYDRATE DEHYDRATASE"/>
    <property type="match status" value="1"/>
</dbReference>
<protein>
    <recommendedName>
        <fullName evidence="7">ATP-dependent (S)-NAD(P)H-hydrate dehydratase</fullName>
        <ecNumber evidence="7">4.2.1.93</ecNumber>
    </recommendedName>
    <alternativeName>
        <fullName evidence="7">ATP-dependent NAD(P)HX dehydratase</fullName>
    </alternativeName>
</protein>
<feature type="domain" description="YjeF C-terminal" evidence="8">
    <location>
        <begin position="23"/>
        <end position="323"/>
    </location>
</feature>
<evidence type="ECO:0000256" key="1">
    <source>
        <dbReference type="ARBA" id="ARBA00022741"/>
    </source>
</evidence>
<evidence type="ECO:0000256" key="2">
    <source>
        <dbReference type="ARBA" id="ARBA00022840"/>
    </source>
</evidence>
<keyword evidence="7" id="KW-0597">Phosphoprotein</keyword>
<dbReference type="WBParaSite" id="maker-uti_cns_0045406-snap-gene-2.19-mRNA-1">
    <property type="protein sequence ID" value="maker-uti_cns_0045406-snap-gene-2.19-mRNA-1"/>
    <property type="gene ID" value="maker-uti_cns_0045406-snap-gene-2.19"/>
</dbReference>
<comment type="similarity">
    <text evidence="7">Belongs to the NnrD/CARKD family.</text>
</comment>
<evidence type="ECO:0000259" key="8">
    <source>
        <dbReference type="PROSITE" id="PS51383"/>
    </source>
</evidence>
<dbReference type="EC" id="4.2.1.93" evidence="7"/>
<keyword evidence="2 7" id="KW-0067">ATP-binding</keyword>
<dbReference type="GO" id="GO:0005524">
    <property type="term" value="F:ATP binding"/>
    <property type="evidence" value="ECO:0007669"/>
    <property type="project" value="UniProtKB-KW"/>
</dbReference>
<accession>A0A1I8IZK3</accession>
<feature type="binding site" evidence="7">
    <location>
        <position position="123"/>
    </location>
    <ligand>
        <name>(6S)-NADPHX</name>
        <dbReference type="ChEBI" id="CHEBI:64076"/>
    </ligand>
</feature>
<dbReference type="GO" id="GO:0046496">
    <property type="term" value="P:nicotinamide nucleotide metabolic process"/>
    <property type="evidence" value="ECO:0007669"/>
    <property type="project" value="UniProtKB-UniRule"/>
</dbReference>
<proteinExistence type="inferred from homology"/>
<organism evidence="9 10">
    <name type="scientific">Macrostomum lignano</name>
    <dbReference type="NCBI Taxonomy" id="282301"/>
    <lineage>
        <taxon>Eukaryota</taxon>
        <taxon>Metazoa</taxon>
        <taxon>Spiralia</taxon>
        <taxon>Lophotrochozoa</taxon>
        <taxon>Platyhelminthes</taxon>
        <taxon>Rhabditophora</taxon>
        <taxon>Macrostomorpha</taxon>
        <taxon>Macrostomida</taxon>
        <taxon>Macrostomidae</taxon>
        <taxon>Macrostomum</taxon>
    </lineage>
</organism>
<keyword evidence="4 7" id="KW-0520">NAD</keyword>